<dbReference type="PROSITE" id="PS01137">
    <property type="entry name" value="TATD_1"/>
    <property type="match status" value="1"/>
</dbReference>
<dbReference type="GO" id="GO:0005829">
    <property type="term" value="C:cytosol"/>
    <property type="evidence" value="ECO:0007669"/>
    <property type="project" value="TreeGrafter"/>
</dbReference>
<sequence>MLVDSHCHLDRLKAAPDQDSLAQIIAGAKMRGVDWFLCVNVRQQDFISMRDRMAAYPQVFLSAGVHPLDVEAGLSIEQLRQHALDPRVVAIGETGLDYFYAPESKAAQLQCFEQQVAVATEVGKPLIIHTRDAQEDTLAVLRNGHAEKCGGVLHCFTESLEMAQAAMALGFYISVSGIVTFRNADALRSVIKQIPKERLLVETDSPYLAPIPHRGKENQPAYVRDVAQFVADLRGEPLSELAAYTTDNFFRLFRDAALLAERN</sequence>
<keyword evidence="6" id="KW-1185">Reference proteome</keyword>
<protein>
    <submittedName>
        <fullName evidence="5">TatD DNase family protein</fullName>
    </submittedName>
</protein>
<feature type="binding site" evidence="4">
    <location>
        <position position="6"/>
    </location>
    <ligand>
        <name>a divalent metal cation</name>
        <dbReference type="ChEBI" id="CHEBI:60240"/>
        <label>1</label>
    </ligand>
</feature>
<keyword evidence="2 4" id="KW-0479">Metal-binding</keyword>
<dbReference type="PANTHER" id="PTHR46124:SF2">
    <property type="entry name" value="D-AMINOACYL-TRNA DEACYLASE"/>
    <property type="match status" value="1"/>
</dbReference>
<dbReference type="PANTHER" id="PTHR46124">
    <property type="entry name" value="D-AMINOACYL-TRNA DEACYLASE"/>
    <property type="match status" value="1"/>
</dbReference>
<dbReference type="GO" id="GO:0046872">
    <property type="term" value="F:metal ion binding"/>
    <property type="evidence" value="ECO:0007669"/>
    <property type="project" value="UniProtKB-KW"/>
</dbReference>
<dbReference type="Pfam" id="PF01026">
    <property type="entry name" value="TatD_DNase"/>
    <property type="match status" value="1"/>
</dbReference>
<dbReference type="NCBIfam" id="TIGR00010">
    <property type="entry name" value="YchF/TatD family DNA exonuclease"/>
    <property type="match status" value="1"/>
</dbReference>
<dbReference type="Proteomes" id="UP000294832">
    <property type="component" value="Unassembled WGS sequence"/>
</dbReference>
<feature type="binding site" evidence="4">
    <location>
        <position position="154"/>
    </location>
    <ligand>
        <name>a divalent metal cation</name>
        <dbReference type="ChEBI" id="CHEBI:60240"/>
        <label>2</label>
    </ligand>
</feature>
<accession>A0A4R2F8J0</accession>
<dbReference type="Gene3D" id="3.20.20.140">
    <property type="entry name" value="Metal-dependent hydrolases"/>
    <property type="match status" value="1"/>
</dbReference>
<dbReference type="InterPro" id="IPR032466">
    <property type="entry name" value="Metal_Hydrolase"/>
</dbReference>
<name>A0A4R2F8J0_9GAMM</name>
<evidence type="ECO:0000313" key="6">
    <source>
        <dbReference type="Proteomes" id="UP000294832"/>
    </source>
</evidence>
<evidence type="ECO:0000256" key="2">
    <source>
        <dbReference type="ARBA" id="ARBA00022723"/>
    </source>
</evidence>
<dbReference type="AlphaFoldDB" id="A0A4R2F8J0"/>
<keyword evidence="3" id="KW-0378">Hydrolase</keyword>
<dbReference type="SUPFAM" id="SSF51556">
    <property type="entry name" value="Metallo-dependent hydrolases"/>
    <property type="match status" value="1"/>
</dbReference>
<dbReference type="PROSITE" id="PS01091">
    <property type="entry name" value="TATD_3"/>
    <property type="match status" value="1"/>
</dbReference>
<feature type="binding site" evidence="4">
    <location>
        <position position="129"/>
    </location>
    <ligand>
        <name>a divalent metal cation</name>
        <dbReference type="ChEBI" id="CHEBI:60240"/>
        <label>2</label>
    </ligand>
</feature>
<feature type="binding site" evidence="4">
    <location>
        <position position="8"/>
    </location>
    <ligand>
        <name>a divalent metal cation</name>
        <dbReference type="ChEBI" id="CHEBI:60240"/>
        <label>1</label>
    </ligand>
</feature>
<dbReference type="InterPro" id="IPR018228">
    <property type="entry name" value="DNase_TatD-rel_CS"/>
</dbReference>
<evidence type="ECO:0000313" key="5">
    <source>
        <dbReference type="EMBL" id="TCN83660.1"/>
    </source>
</evidence>
<evidence type="ECO:0000256" key="3">
    <source>
        <dbReference type="ARBA" id="ARBA00022801"/>
    </source>
</evidence>
<feature type="binding site" evidence="4">
    <location>
        <position position="204"/>
    </location>
    <ligand>
        <name>a divalent metal cation</name>
        <dbReference type="ChEBI" id="CHEBI:60240"/>
        <label>1</label>
    </ligand>
</feature>
<dbReference type="PIRSF" id="PIRSF005902">
    <property type="entry name" value="DNase_TatD"/>
    <property type="match status" value="1"/>
</dbReference>
<feature type="binding site" evidence="4">
    <location>
        <position position="93"/>
    </location>
    <ligand>
        <name>a divalent metal cation</name>
        <dbReference type="ChEBI" id="CHEBI:60240"/>
        <label>1</label>
    </ligand>
</feature>
<dbReference type="FunFam" id="3.20.20.140:FF:000005">
    <property type="entry name" value="TatD family hydrolase"/>
    <property type="match status" value="1"/>
</dbReference>
<dbReference type="GO" id="GO:0016788">
    <property type="term" value="F:hydrolase activity, acting on ester bonds"/>
    <property type="evidence" value="ECO:0007669"/>
    <property type="project" value="InterPro"/>
</dbReference>
<dbReference type="PROSITE" id="PS01090">
    <property type="entry name" value="TATD_2"/>
    <property type="match status" value="1"/>
</dbReference>
<dbReference type="OrthoDB" id="9810005at2"/>
<dbReference type="EMBL" id="SLWF01000014">
    <property type="protein sequence ID" value="TCN83660.1"/>
    <property type="molecule type" value="Genomic_DNA"/>
</dbReference>
<comment type="similarity">
    <text evidence="1">Belongs to the metallo-dependent hydrolases superfamily. TatD-type hydrolase family.</text>
</comment>
<dbReference type="InterPro" id="IPR015991">
    <property type="entry name" value="TatD/YcfH-like"/>
</dbReference>
<proteinExistence type="inferred from homology"/>
<dbReference type="CDD" id="cd01310">
    <property type="entry name" value="TatD_DNAse"/>
    <property type="match status" value="1"/>
</dbReference>
<dbReference type="RefSeq" id="WP_133039109.1">
    <property type="nucleotide sequence ID" value="NZ_SLWF01000014.1"/>
</dbReference>
<organism evidence="5 6">
    <name type="scientific">Shewanella fodinae</name>
    <dbReference type="NCBI Taxonomy" id="552357"/>
    <lineage>
        <taxon>Bacteria</taxon>
        <taxon>Pseudomonadati</taxon>
        <taxon>Pseudomonadota</taxon>
        <taxon>Gammaproteobacteria</taxon>
        <taxon>Alteromonadales</taxon>
        <taxon>Shewanellaceae</taxon>
        <taxon>Shewanella</taxon>
    </lineage>
</organism>
<evidence type="ECO:0000256" key="1">
    <source>
        <dbReference type="ARBA" id="ARBA00009275"/>
    </source>
</evidence>
<evidence type="ECO:0000256" key="4">
    <source>
        <dbReference type="PIRSR" id="PIRSR005902-1"/>
    </source>
</evidence>
<dbReference type="GO" id="GO:0004536">
    <property type="term" value="F:DNA nuclease activity"/>
    <property type="evidence" value="ECO:0007669"/>
    <property type="project" value="InterPro"/>
</dbReference>
<gene>
    <name evidence="5" type="ORF">EDC91_11456</name>
</gene>
<comment type="caution">
    <text evidence="5">The sequence shown here is derived from an EMBL/GenBank/DDBJ whole genome shotgun (WGS) entry which is preliminary data.</text>
</comment>
<dbReference type="InterPro" id="IPR001130">
    <property type="entry name" value="TatD-like"/>
</dbReference>
<reference evidence="5 6" key="1">
    <citation type="submission" date="2019-03" db="EMBL/GenBank/DDBJ databases">
        <title>Freshwater and sediment microbial communities from various areas in North America, analyzing microbe dynamics in response to fracking.</title>
        <authorList>
            <person name="Lamendella R."/>
        </authorList>
    </citation>
    <scope>NUCLEOTIDE SEQUENCE [LARGE SCALE GENOMIC DNA]</scope>
    <source>
        <strain evidence="5 6">74A</strain>
    </source>
</reference>